<dbReference type="InterPro" id="IPR052721">
    <property type="entry name" value="ET_Amicyanin"/>
</dbReference>
<accession>A0A8G2EWT4</accession>
<feature type="binding site" evidence="7">
    <location>
        <position position="101"/>
    </location>
    <ligand>
        <name>Cu cation</name>
        <dbReference type="ChEBI" id="CHEBI:23378"/>
    </ligand>
</feature>
<gene>
    <name evidence="9" type="ORF">SAMN05660686_04374</name>
</gene>
<proteinExistence type="predicted"/>
<keyword evidence="3 7" id="KW-0479">Metal-binding</keyword>
<keyword evidence="5" id="KW-0249">Electron transport</keyword>
<reference evidence="9 10" key="1">
    <citation type="submission" date="2016-10" db="EMBL/GenBank/DDBJ databases">
        <authorList>
            <person name="Varghese N."/>
            <person name="Submissions S."/>
        </authorList>
    </citation>
    <scope>NUCLEOTIDE SEQUENCE [LARGE SCALE GENOMIC DNA]</scope>
    <source>
        <strain evidence="9 10">DSM 18839</strain>
    </source>
</reference>
<name>A0A8G2EWT4_9PROT</name>
<evidence type="ECO:0000256" key="5">
    <source>
        <dbReference type="ARBA" id="ARBA00022982"/>
    </source>
</evidence>
<organism evidence="9 10">
    <name type="scientific">Thalassobaculum litoreum DSM 18839</name>
    <dbReference type="NCBI Taxonomy" id="1123362"/>
    <lineage>
        <taxon>Bacteria</taxon>
        <taxon>Pseudomonadati</taxon>
        <taxon>Pseudomonadota</taxon>
        <taxon>Alphaproteobacteria</taxon>
        <taxon>Rhodospirillales</taxon>
        <taxon>Thalassobaculaceae</taxon>
        <taxon>Thalassobaculum</taxon>
    </lineage>
</organism>
<dbReference type="EMBL" id="FNBW01000017">
    <property type="protein sequence ID" value="SDG43096.1"/>
    <property type="molecule type" value="Genomic_DNA"/>
</dbReference>
<keyword evidence="10" id="KW-1185">Reference proteome</keyword>
<dbReference type="Proteomes" id="UP000198615">
    <property type="component" value="Unassembled WGS sequence"/>
</dbReference>
<keyword evidence="4" id="KW-0574">Periplasm</keyword>
<feature type="binding site" evidence="7">
    <location>
        <position position="104"/>
    </location>
    <ligand>
        <name>Cu cation</name>
        <dbReference type="ChEBI" id="CHEBI:23378"/>
    </ligand>
</feature>
<dbReference type="GO" id="GO:0005507">
    <property type="term" value="F:copper ion binding"/>
    <property type="evidence" value="ECO:0007669"/>
    <property type="project" value="InterPro"/>
</dbReference>
<comment type="caution">
    <text evidence="9">The sequence shown here is derived from an EMBL/GenBank/DDBJ whole genome shotgun (WGS) entry which is preliminary data.</text>
</comment>
<protein>
    <submittedName>
        <fullName evidence="9">Plastocyanin</fullName>
    </submittedName>
</protein>
<evidence type="ECO:0000256" key="1">
    <source>
        <dbReference type="ARBA" id="ARBA00004418"/>
    </source>
</evidence>
<keyword evidence="6 7" id="KW-0186">Copper</keyword>
<comment type="cofactor">
    <cofactor evidence="7">
        <name>Cu cation</name>
        <dbReference type="ChEBI" id="CHEBI:23378"/>
    </cofactor>
    <text evidence="7">Binds 1 copper ion per subunit.</text>
</comment>
<keyword evidence="2" id="KW-0813">Transport</keyword>
<dbReference type="GO" id="GO:0009055">
    <property type="term" value="F:electron transfer activity"/>
    <property type="evidence" value="ECO:0007669"/>
    <property type="project" value="InterPro"/>
</dbReference>
<dbReference type="Gene3D" id="2.60.40.420">
    <property type="entry name" value="Cupredoxins - blue copper proteins"/>
    <property type="match status" value="1"/>
</dbReference>
<dbReference type="GO" id="GO:0042597">
    <property type="term" value="C:periplasmic space"/>
    <property type="evidence" value="ECO:0007669"/>
    <property type="project" value="UniProtKB-SubCell"/>
</dbReference>
<dbReference type="PANTHER" id="PTHR36507:SF1">
    <property type="entry name" value="BLL1555 PROTEIN"/>
    <property type="match status" value="1"/>
</dbReference>
<feature type="binding site" evidence="7">
    <location>
        <position position="65"/>
    </location>
    <ligand>
        <name>Cu cation</name>
        <dbReference type="ChEBI" id="CHEBI:23378"/>
    </ligand>
</feature>
<evidence type="ECO:0000256" key="7">
    <source>
        <dbReference type="PIRSR" id="PIRSR602386-1"/>
    </source>
</evidence>
<dbReference type="InterPro" id="IPR008972">
    <property type="entry name" value="Cupredoxin"/>
</dbReference>
<evidence type="ECO:0000313" key="10">
    <source>
        <dbReference type="Proteomes" id="UP000198615"/>
    </source>
</evidence>
<evidence type="ECO:0000256" key="2">
    <source>
        <dbReference type="ARBA" id="ARBA00022448"/>
    </source>
</evidence>
<dbReference type="PANTHER" id="PTHR36507">
    <property type="entry name" value="BLL1555 PROTEIN"/>
    <property type="match status" value="1"/>
</dbReference>
<dbReference type="InterPro" id="IPR002386">
    <property type="entry name" value="Amicyanin/Pseudoazurin"/>
</dbReference>
<evidence type="ECO:0000256" key="4">
    <source>
        <dbReference type="ARBA" id="ARBA00022764"/>
    </source>
</evidence>
<dbReference type="Pfam" id="PF00127">
    <property type="entry name" value="Copper-bind"/>
    <property type="match status" value="1"/>
</dbReference>
<dbReference type="InterPro" id="IPR000923">
    <property type="entry name" value="BlueCu_1"/>
</dbReference>
<dbReference type="SUPFAM" id="SSF49503">
    <property type="entry name" value="Cupredoxins"/>
    <property type="match status" value="1"/>
</dbReference>
<evidence type="ECO:0000259" key="8">
    <source>
        <dbReference type="Pfam" id="PF00127"/>
    </source>
</evidence>
<comment type="subcellular location">
    <subcellularLocation>
        <location evidence="1">Periplasm</location>
    </subcellularLocation>
</comment>
<feature type="domain" description="Blue (type 1) copper" evidence="8">
    <location>
        <begin position="37"/>
        <end position="113"/>
    </location>
</feature>
<dbReference type="RefSeq" id="WP_169400799.1">
    <property type="nucleotide sequence ID" value="NZ_FNBW01000017.1"/>
</dbReference>
<evidence type="ECO:0000313" key="9">
    <source>
        <dbReference type="EMBL" id="SDG43096.1"/>
    </source>
</evidence>
<dbReference type="PRINTS" id="PR00155">
    <property type="entry name" value="AMICYANIN"/>
</dbReference>
<sequence length="114" mass="12024">MSGRIAPAVCAVVLGTAIGAGVGAGIAWAAAEHEVVQKHRSFRPGEITVAAGDSIAFLNDDFYDHNVYSETPGSTFNTGVQTRGETTRVTLDQPGTVEVLCKIHPKMKLIVTVE</sequence>
<evidence type="ECO:0000256" key="6">
    <source>
        <dbReference type="ARBA" id="ARBA00023008"/>
    </source>
</evidence>
<evidence type="ECO:0000256" key="3">
    <source>
        <dbReference type="ARBA" id="ARBA00022723"/>
    </source>
</evidence>
<dbReference type="AlphaFoldDB" id="A0A8G2EWT4"/>